<reference evidence="2" key="1">
    <citation type="submission" date="2015-01" db="EMBL/GenBank/DDBJ databases">
        <authorList>
            <person name="Aksoy S."/>
            <person name="Warren W."/>
            <person name="Wilson R.K."/>
        </authorList>
    </citation>
    <scope>NUCLEOTIDE SEQUENCE [LARGE SCALE GENOMIC DNA]</scope>
    <source>
        <strain evidence="2">IAEA</strain>
    </source>
</reference>
<name>A0A1B0AP76_9MUSC</name>
<dbReference type="EMBL" id="JXJN01001239">
    <property type="status" value="NOT_ANNOTATED_CDS"/>
    <property type="molecule type" value="Genomic_DNA"/>
</dbReference>
<organism evidence="1 2">
    <name type="scientific">Glossina palpalis gambiensis</name>
    <dbReference type="NCBI Taxonomy" id="67801"/>
    <lineage>
        <taxon>Eukaryota</taxon>
        <taxon>Metazoa</taxon>
        <taxon>Ecdysozoa</taxon>
        <taxon>Arthropoda</taxon>
        <taxon>Hexapoda</taxon>
        <taxon>Insecta</taxon>
        <taxon>Pterygota</taxon>
        <taxon>Neoptera</taxon>
        <taxon>Endopterygota</taxon>
        <taxon>Diptera</taxon>
        <taxon>Brachycera</taxon>
        <taxon>Muscomorpha</taxon>
        <taxon>Hippoboscoidea</taxon>
        <taxon>Glossinidae</taxon>
        <taxon>Glossina</taxon>
    </lineage>
</organism>
<dbReference type="EnsemblMetazoa" id="GPPI003577-RA">
    <property type="protein sequence ID" value="GPPI003577-PA"/>
    <property type="gene ID" value="GPPI003577"/>
</dbReference>
<accession>A0A1B0AP76</accession>
<reference evidence="1" key="2">
    <citation type="submission" date="2020-05" db="UniProtKB">
        <authorList>
            <consortium name="EnsemblMetazoa"/>
        </authorList>
    </citation>
    <scope>IDENTIFICATION</scope>
    <source>
        <strain evidence="1">IAEA</strain>
    </source>
</reference>
<sequence>MYIPTTRDSQAHHTLLPTFADIIFLRKTYTILRKLKTKIYCTTAVNTMYPVLSYVLCVYIRSCFLCHDRLKI</sequence>
<dbReference type="VEuPathDB" id="VectorBase:GPPI003577"/>
<evidence type="ECO:0000313" key="2">
    <source>
        <dbReference type="Proteomes" id="UP000092460"/>
    </source>
</evidence>
<evidence type="ECO:0000313" key="1">
    <source>
        <dbReference type="EnsemblMetazoa" id="GPPI003577-PA"/>
    </source>
</evidence>
<protein>
    <submittedName>
        <fullName evidence="1">Uncharacterized protein</fullName>
    </submittedName>
</protein>
<proteinExistence type="predicted"/>
<keyword evidence="2" id="KW-1185">Reference proteome</keyword>
<dbReference type="Proteomes" id="UP000092460">
    <property type="component" value="Unassembled WGS sequence"/>
</dbReference>
<dbReference type="AlphaFoldDB" id="A0A1B0AP76"/>